<sequence>MSDYFDELIGVTGNQYASKVSDGMLGSVNEYIDTGSYILNALISGSIHKGLPSNKITAFAGESATGKTFFILGIARQFLADNPSGGVLYFESESALTPEMIEERDIDTTRFIQLPVATIQDFAQQASRVVDKHMEKNEAPLLLCLDSLGMLSTAKEVEDITEGANKVDMTKARIVKGAFRVLTLKLAKAGIPLLVTNHTYKQVGAMFPQDIMGGGSGLQYAASNIVFLSKKKEKVGTDVIGNIIHCKNFKSRLAKENKRVDVLLSYDEGLDRYYGLLELAEKYEIFKKVSTRYELPDGAKLYAKQILKDPKKYFTEDIMNKLDEAAKKEFSYGGGAKESESEETKTGENNGL</sequence>
<keyword evidence="4" id="KW-0233">DNA recombination</keyword>
<dbReference type="GO" id="GO:0005524">
    <property type="term" value="F:ATP binding"/>
    <property type="evidence" value="ECO:0007669"/>
    <property type="project" value="UniProtKB-KW"/>
</dbReference>
<evidence type="ECO:0000313" key="8">
    <source>
        <dbReference type="Proteomes" id="UP000575480"/>
    </source>
</evidence>
<dbReference type="GO" id="GO:0006310">
    <property type="term" value="P:DNA recombination"/>
    <property type="evidence" value="ECO:0007669"/>
    <property type="project" value="UniProtKB-KW"/>
</dbReference>
<feature type="domain" description="RecA-like N-terminal" evidence="6">
    <location>
        <begin position="30"/>
        <end position="270"/>
    </location>
</feature>
<comment type="similarity">
    <text evidence="1">Belongs to the RecA family.</text>
</comment>
<feature type="compositionally biased region" description="Basic and acidic residues" evidence="5">
    <location>
        <begin position="337"/>
        <end position="346"/>
    </location>
</feature>
<name>A0A7K4MY78_9ARCH</name>
<evidence type="ECO:0000259" key="6">
    <source>
        <dbReference type="Pfam" id="PF00154"/>
    </source>
</evidence>
<evidence type="ECO:0000256" key="4">
    <source>
        <dbReference type="ARBA" id="ARBA00023172"/>
    </source>
</evidence>
<gene>
    <name evidence="7" type="ORF">HX858_09255</name>
</gene>
<dbReference type="Gene3D" id="3.40.50.300">
    <property type="entry name" value="P-loop containing nucleotide triphosphate hydrolases"/>
    <property type="match status" value="1"/>
</dbReference>
<keyword evidence="2" id="KW-0547">Nucleotide-binding</keyword>
<evidence type="ECO:0000256" key="5">
    <source>
        <dbReference type="SAM" id="MobiDB-lite"/>
    </source>
</evidence>
<dbReference type="InterPro" id="IPR049428">
    <property type="entry name" value="RecA-like_N"/>
</dbReference>
<keyword evidence="3" id="KW-0067">ATP-binding</keyword>
<evidence type="ECO:0000256" key="3">
    <source>
        <dbReference type="ARBA" id="ARBA00022840"/>
    </source>
</evidence>
<dbReference type="GO" id="GO:0003697">
    <property type="term" value="F:single-stranded DNA binding"/>
    <property type="evidence" value="ECO:0007669"/>
    <property type="project" value="InterPro"/>
</dbReference>
<proteinExistence type="inferred from homology"/>
<dbReference type="Pfam" id="PF00154">
    <property type="entry name" value="RecA_N"/>
    <property type="match status" value="1"/>
</dbReference>
<protein>
    <submittedName>
        <fullName evidence="7">Recombinase RecA</fullName>
    </submittedName>
</protein>
<accession>A0A7K4MY78</accession>
<dbReference type="InterPro" id="IPR027417">
    <property type="entry name" value="P-loop_NTPase"/>
</dbReference>
<reference evidence="7 8" key="1">
    <citation type="journal article" date="2019" name="Environ. Microbiol.">
        <title>Genomics insights into ecotype formation of ammonia-oxidizing archaea in the deep ocean.</title>
        <authorList>
            <person name="Wang Y."/>
            <person name="Huang J.M."/>
            <person name="Cui G.J."/>
            <person name="Nunoura T."/>
            <person name="Takaki Y."/>
            <person name="Li W.L."/>
            <person name="Li J."/>
            <person name="Gao Z.M."/>
            <person name="Takai K."/>
            <person name="Zhang A.Q."/>
            <person name="Stepanauskas R."/>
        </authorList>
    </citation>
    <scope>NUCLEOTIDE SEQUENCE [LARGE SCALE GENOMIC DNA]</scope>
    <source>
        <strain evidence="7 8">L15a</strain>
    </source>
</reference>
<evidence type="ECO:0000313" key="7">
    <source>
        <dbReference type="EMBL" id="NWJ57913.1"/>
    </source>
</evidence>
<dbReference type="Proteomes" id="UP000575480">
    <property type="component" value="Unassembled WGS sequence"/>
</dbReference>
<dbReference type="PANTHER" id="PTHR45900">
    <property type="entry name" value="RECA"/>
    <property type="match status" value="1"/>
</dbReference>
<feature type="region of interest" description="Disordered" evidence="5">
    <location>
        <begin position="330"/>
        <end position="352"/>
    </location>
</feature>
<dbReference type="AlphaFoldDB" id="A0A7K4MY78"/>
<dbReference type="GO" id="GO:0006281">
    <property type="term" value="P:DNA repair"/>
    <property type="evidence" value="ECO:0007669"/>
    <property type="project" value="InterPro"/>
</dbReference>
<dbReference type="PANTHER" id="PTHR45900:SF1">
    <property type="entry name" value="MITOCHONDRIAL DNA REPAIR PROTEIN RECA HOMOLOG-RELATED"/>
    <property type="match status" value="1"/>
</dbReference>
<dbReference type="InterPro" id="IPR013765">
    <property type="entry name" value="DNA_recomb/repair_RecA"/>
</dbReference>
<organism evidence="7 8">
    <name type="scientific">Marine Group I thaumarchaeote</name>
    <dbReference type="NCBI Taxonomy" id="2511932"/>
    <lineage>
        <taxon>Archaea</taxon>
        <taxon>Nitrososphaerota</taxon>
        <taxon>Marine Group I</taxon>
    </lineage>
</organism>
<dbReference type="SUPFAM" id="SSF52540">
    <property type="entry name" value="P-loop containing nucleoside triphosphate hydrolases"/>
    <property type="match status" value="1"/>
</dbReference>
<evidence type="ECO:0000256" key="1">
    <source>
        <dbReference type="ARBA" id="ARBA00009391"/>
    </source>
</evidence>
<comment type="caution">
    <text evidence="7">The sequence shown here is derived from an EMBL/GenBank/DDBJ whole genome shotgun (WGS) entry which is preliminary data.</text>
</comment>
<dbReference type="EMBL" id="JACATH010000025">
    <property type="protein sequence ID" value="NWJ57913.1"/>
    <property type="molecule type" value="Genomic_DNA"/>
</dbReference>
<evidence type="ECO:0000256" key="2">
    <source>
        <dbReference type="ARBA" id="ARBA00022741"/>
    </source>
</evidence>